<evidence type="ECO:0000313" key="9">
    <source>
        <dbReference type="Proteomes" id="UP001498771"/>
    </source>
</evidence>
<feature type="region of interest" description="Disordered" evidence="5">
    <location>
        <begin position="1"/>
        <end position="98"/>
    </location>
</feature>
<feature type="compositionally biased region" description="Polar residues" evidence="5">
    <location>
        <begin position="30"/>
        <end position="44"/>
    </location>
</feature>
<dbReference type="PANTHER" id="PTHR23092">
    <property type="entry name" value="POLY(A) RNA POLYMERASE"/>
    <property type="match status" value="1"/>
</dbReference>
<feature type="compositionally biased region" description="Acidic residues" evidence="5">
    <location>
        <begin position="57"/>
        <end position="71"/>
    </location>
</feature>
<evidence type="ECO:0000256" key="4">
    <source>
        <dbReference type="ARBA" id="ARBA00022842"/>
    </source>
</evidence>
<evidence type="ECO:0000256" key="2">
    <source>
        <dbReference type="ARBA" id="ARBA00012388"/>
    </source>
</evidence>
<dbReference type="EC" id="2.7.7.19" evidence="2"/>
<dbReference type="Pfam" id="PF22600">
    <property type="entry name" value="MTPAP-like_central"/>
    <property type="match status" value="1"/>
</dbReference>
<dbReference type="EMBL" id="JBBJBU010000001">
    <property type="protein sequence ID" value="KAK7207691.1"/>
    <property type="molecule type" value="Genomic_DNA"/>
</dbReference>
<feature type="compositionally biased region" description="Low complexity" evidence="5">
    <location>
        <begin position="45"/>
        <end position="56"/>
    </location>
</feature>
<evidence type="ECO:0000256" key="1">
    <source>
        <dbReference type="ARBA" id="ARBA00008593"/>
    </source>
</evidence>
<dbReference type="Gene3D" id="3.30.460.10">
    <property type="entry name" value="Beta Polymerase, domain 2"/>
    <property type="match status" value="1"/>
</dbReference>
<dbReference type="InterPro" id="IPR043519">
    <property type="entry name" value="NT_sf"/>
</dbReference>
<gene>
    <name evidence="8" type="ORF">BZA70DRAFT_22263</name>
</gene>
<feature type="domain" description="PAP-associated" evidence="6">
    <location>
        <begin position="336"/>
        <end position="394"/>
    </location>
</feature>
<reference evidence="8 9" key="1">
    <citation type="submission" date="2024-03" db="EMBL/GenBank/DDBJ databases">
        <title>Genome-scale model development and genomic sequencing of the oleaginous clade Lipomyces.</title>
        <authorList>
            <consortium name="Lawrence Berkeley National Laboratory"/>
            <person name="Czajka J.J."/>
            <person name="Han Y."/>
            <person name="Kim J."/>
            <person name="Mondo S.J."/>
            <person name="Hofstad B.A."/>
            <person name="Robles A."/>
            <person name="Haridas S."/>
            <person name="Riley R."/>
            <person name="LaButti K."/>
            <person name="Pangilinan J."/>
            <person name="Andreopoulos W."/>
            <person name="Lipzen A."/>
            <person name="Yan J."/>
            <person name="Wang M."/>
            <person name="Ng V."/>
            <person name="Grigoriev I.V."/>
            <person name="Spatafora J.W."/>
            <person name="Magnuson J.K."/>
            <person name="Baker S.E."/>
            <person name="Pomraning K.R."/>
        </authorList>
    </citation>
    <scope>NUCLEOTIDE SEQUENCE [LARGE SCALE GENOMIC DNA]</scope>
    <source>
        <strain evidence="8 9">Phaff 52-87</strain>
    </source>
</reference>
<dbReference type="SUPFAM" id="SSF81301">
    <property type="entry name" value="Nucleotidyltransferase"/>
    <property type="match status" value="1"/>
</dbReference>
<dbReference type="GeneID" id="90035704"/>
<feature type="compositionally biased region" description="Basic and acidic residues" evidence="5">
    <location>
        <begin position="76"/>
        <end position="88"/>
    </location>
</feature>
<feature type="domain" description="Poly(A) RNA polymerase mitochondrial-like central palm" evidence="7">
    <location>
        <begin position="144"/>
        <end position="275"/>
    </location>
</feature>
<dbReference type="RefSeq" id="XP_064770724.1">
    <property type="nucleotide sequence ID" value="XM_064910192.1"/>
</dbReference>
<comment type="similarity">
    <text evidence="1">Belongs to the DNA polymerase type-B-like family.</text>
</comment>
<keyword evidence="3" id="KW-0479">Metal-binding</keyword>
<dbReference type="PANTHER" id="PTHR23092:SF15">
    <property type="entry name" value="INACTIVE NON-CANONICAL POLY(A) RNA POLYMERASE PROTEIN TRF4-2-RELATED"/>
    <property type="match status" value="1"/>
</dbReference>
<comment type="caution">
    <text evidence="8">The sequence shown here is derived from an EMBL/GenBank/DDBJ whole genome shotgun (WGS) entry which is preliminary data.</text>
</comment>
<dbReference type="Gene3D" id="1.10.1410.10">
    <property type="match status" value="1"/>
</dbReference>
<keyword evidence="9" id="KW-1185">Reference proteome</keyword>
<evidence type="ECO:0000256" key="5">
    <source>
        <dbReference type="SAM" id="MobiDB-lite"/>
    </source>
</evidence>
<organism evidence="8 9">
    <name type="scientific">Myxozyma melibiosi</name>
    <dbReference type="NCBI Taxonomy" id="54550"/>
    <lineage>
        <taxon>Eukaryota</taxon>
        <taxon>Fungi</taxon>
        <taxon>Dikarya</taxon>
        <taxon>Ascomycota</taxon>
        <taxon>Saccharomycotina</taxon>
        <taxon>Lipomycetes</taxon>
        <taxon>Lipomycetales</taxon>
        <taxon>Lipomycetaceae</taxon>
        <taxon>Myxozyma</taxon>
    </lineage>
</organism>
<evidence type="ECO:0000259" key="6">
    <source>
        <dbReference type="Pfam" id="PF03828"/>
    </source>
</evidence>
<dbReference type="Proteomes" id="UP001498771">
    <property type="component" value="Unassembled WGS sequence"/>
</dbReference>
<dbReference type="CDD" id="cd05402">
    <property type="entry name" value="NT_PAP_TUTase"/>
    <property type="match status" value="1"/>
</dbReference>
<dbReference type="InterPro" id="IPR002058">
    <property type="entry name" value="PAP_assoc"/>
</dbReference>
<dbReference type="InterPro" id="IPR054708">
    <property type="entry name" value="MTPAP-like_central"/>
</dbReference>
<evidence type="ECO:0000259" key="7">
    <source>
        <dbReference type="Pfam" id="PF22600"/>
    </source>
</evidence>
<dbReference type="Pfam" id="PF03828">
    <property type="entry name" value="PAP_assoc"/>
    <property type="match status" value="1"/>
</dbReference>
<proteinExistence type="inferred from homology"/>
<dbReference type="InterPro" id="IPR045862">
    <property type="entry name" value="Trf4-like"/>
</dbReference>
<keyword evidence="4" id="KW-0460">Magnesium</keyword>
<sequence length="449" mass="49724">MSESEAADAYASNHNTKSPDAALPPPSSSIEPRSQSPEATTENPFGSDDSFIAFDFSDAEVGEGEEEEESGSAEGPDSRPNADADQQRQTRKQKTGVLSKIASSLKINSRGKKRKRGEMDDGEMVALWTIDRDYSKEAVVSVWLHKEILDFVDFISPDAAEVQARAAAVARIQSCVKGLWLDATVCVFGSYATNLYLPDSDIDLVIISDKGTYTSKSNLYQLANALKAARIAINVEVIAKARVPIIKFTDRESGINIDVSFEKYGGVVAADTILHWVAERPGLRELVMVVKYFLAIRELNSVPKGGLGGFAVVCLVLSFYQMHPKISSGDILPESNLGVLLIQFFELYGKHFNYDRVGISVTEPGSYFDKNRNYRLQSRGKYSLAIEDPNENTNNISRGTYNLRNIRRAFGGAYDLLTTQCYEMDAISRRQWKNKSLLAPLLVNDNLQR</sequence>
<evidence type="ECO:0000313" key="8">
    <source>
        <dbReference type="EMBL" id="KAK7207691.1"/>
    </source>
</evidence>
<name>A0ABR1FCX3_9ASCO</name>
<evidence type="ECO:0000256" key="3">
    <source>
        <dbReference type="ARBA" id="ARBA00022723"/>
    </source>
</evidence>
<accession>A0ABR1FCX3</accession>
<dbReference type="SUPFAM" id="SSF81631">
    <property type="entry name" value="PAP/OAS1 substrate-binding domain"/>
    <property type="match status" value="1"/>
</dbReference>
<protein>
    <recommendedName>
        <fullName evidence="2">polynucleotide adenylyltransferase</fullName>
        <ecNumber evidence="2">2.7.7.19</ecNumber>
    </recommendedName>
</protein>